<dbReference type="AlphaFoldDB" id="N1MRF3"/>
<gene>
    <name evidence="1" type="ORF">EBBID32_38980</name>
</gene>
<reference evidence="1 2" key="1">
    <citation type="submission" date="2013-03" db="EMBL/GenBank/DDBJ databases">
        <authorList>
            <person name="Le V."/>
        </authorList>
    </citation>
    <scope>NUCLEOTIDE SEQUENCE [LARGE SCALE GENOMIC DNA]</scope>
    <source>
        <strain evidence="1 2">BiD32</strain>
    </source>
</reference>
<organism evidence="1 2">
    <name type="scientific">Sphingobium indicum BiD32</name>
    <dbReference type="NCBI Taxonomy" id="1301087"/>
    <lineage>
        <taxon>Bacteria</taxon>
        <taxon>Pseudomonadati</taxon>
        <taxon>Pseudomonadota</taxon>
        <taxon>Alphaproteobacteria</taxon>
        <taxon>Sphingomonadales</taxon>
        <taxon>Sphingomonadaceae</taxon>
        <taxon>Sphingobium</taxon>
    </lineage>
</organism>
<dbReference type="EMBL" id="CAVK010000203">
    <property type="protein sequence ID" value="CCW19531.1"/>
    <property type="molecule type" value="Genomic_DNA"/>
</dbReference>
<accession>N1MRF3</accession>
<name>N1MRF3_9SPHN</name>
<sequence>MGKGRIGKTIKFLAAPAKMTTLPGFSPAAPQGHGCRARAKPLFRSRQTIRIVQKPI</sequence>
<comment type="caution">
    <text evidence="1">The sequence shown here is derived from an EMBL/GenBank/DDBJ whole genome shotgun (WGS) entry which is preliminary data.</text>
</comment>
<proteinExistence type="predicted"/>
<dbReference type="Proteomes" id="UP000013201">
    <property type="component" value="Unassembled WGS sequence"/>
</dbReference>
<protein>
    <submittedName>
        <fullName evidence="1">Uncharacterized protein</fullName>
    </submittedName>
</protein>
<evidence type="ECO:0000313" key="1">
    <source>
        <dbReference type="EMBL" id="CCW19531.1"/>
    </source>
</evidence>
<keyword evidence="2" id="KW-1185">Reference proteome</keyword>
<evidence type="ECO:0000313" key="2">
    <source>
        <dbReference type="Proteomes" id="UP000013201"/>
    </source>
</evidence>
<reference evidence="2" key="2">
    <citation type="submission" date="2013-04" db="EMBL/GenBank/DDBJ databases">
        <title>Bisphenol A degrading Sphingobium sp. strain BiD32.</title>
        <authorList>
            <person name="Nielsen J.L."/>
            <person name="Zhou N.A."/>
            <person name="Kjeldal H."/>
        </authorList>
    </citation>
    <scope>NUCLEOTIDE SEQUENCE [LARGE SCALE GENOMIC DNA]</scope>
    <source>
        <strain evidence="2">BiD32</strain>
    </source>
</reference>